<dbReference type="Proteomes" id="UP000243096">
    <property type="component" value="Unassembled WGS sequence"/>
</dbReference>
<keyword evidence="2" id="KW-1185">Reference proteome</keyword>
<gene>
    <name evidence="1" type="ORF">B0O95_1039</name>
</gene>
<proteinExistence type="predicted"/>
<accession>A0A2P5KCA7</accession>
<evidence type="ECO:0000313" key="2">
    <source>
        <dbReference type="Proteomes" id="UP000243096"/>
    </source>
</evidence>
<reference evidence="1 2" key="1">
    <citation type="submission" date="2018-01" db="EMBL/GenBank/DDBJ databases">
        <title>Genomic Encyclopedia of Type Strains, Phase III (KMG-III): the genomes of soil and plant-associated and newly described type strains.</title>
        <authorList>
            <person name="Whitman W."/>
        </authorList>
    </citation>
    <scope>NUCLEOTIDE SEQUENCE [LARGE SCALE GENOMIC DNA]</scope>
    <source>
        <strain evidence="1 2">HKI456</strain>
    </source>
</reference>
<protein>
    <submittedName>
        <fullName evidence="1">Uncharacterized protein</fullName>
    </submittedName>
</protein>
<comment type="caution">
    <text evidence="1">The sequence shown here is derived from an EMBL/GenBank/DDBJ whole genome shotgun (WGS) entry which is preliminary data.</text>
</comment>
<dbReference type="EMBL" id="PRDW01000003">
    <property type="protein sequence ID" value="PPB84321.1"/>
    <property type="molecule type" value="Genomic_DNA"/>
</dbReference>
<organism evidence="1 2">
    <name type="scientific">Mycetohabitans endofungorum</name>
    <dbReference type="NCBI Taxonomy" id="417203"/>
    <lineage>
        <taxon>Bacteria</taxon>
        <taxon>Pseudomonadati</taxon>
        <taxon>Pseudomonadota</taxon>
        <taxon>Betaproteobacteria</taxon>
        <taxon>Burkholderiales</taxon>
        <taxon>Burkholderiaceae</taxon>
        <taxon>Mycetohabitans</taxon>
    </lineage>
</organism>
<evidence type="ECO:0000313" key="1">
    <source>
        <dbReference type="EMBL" id="PPB84321.1"/>
    </source>
</evidence>
<name>A0A2P5KCA7_9BURK</name>
<dbReference type="AlphaFoldDB" id="A0A2P5KCA7"/>
<sequence>MLTNPSKVDCITILSAADHLPATEPDSVLELDYRRLGLSRNGMETAAVFLIERACFTRYCEQHGQFTVGPLSPQDRWRLEQLCNG</sequence>